<dbReference type="EMBL" id="GL833134">
    <property type="protein sequence ID" value="EGB06497.1"/>
    <property type="molecule type" value="Genomic_DNA"/>
</dbReference>
<dbReference type="Pfam" id="PF07885">
    <property type="entry name" value="Ion_trans_2"/>
    <property type="match status" value="1"/>
</dbReference>
<gene>
    <name evidence="3" type="ORF">AURANDRAFT_8905</name>
</gene>
<dbReference type="Gene3D" id="1.10.287.70">
    <property type="match status" value="1"/>
</dbReference>
<feature type="non-terminal residue" evidence="3">
    <location>
        <position position="1"/>
    </location>
</feature>
<evidence type="ECO:0000313" key="3">
    <source>
        <dbReference type="EMBL" id="EGB06497.1"/>
    </source>
</evidence>
<sequence length="95" mass="10688">YGIIHLTSFIIATVLFSHWLACVWGYCANASSRGIGNSWMAAFEESKWNIRNPKHQYVISLYFAIMTLTTVGYGDVLPNNISEYALMIVMMFLGG</sequence>
<evidence type="ECO:0000256" key="1">
    <source>
        <dbReference type="SAM" id="Phobius"/>
    </source>
</evidence>
<keyword evidence="1" id="KW-0812">Transmembrane</keyword>
<dbReference type="PANTHER" id="PTHR10217:SF435">
    <property type="entry name" value="POTASSIUM VOLTAGE-GATED CHANNEL PROTEIN EAG"/>
    <property type="match status" value="1"/>
</dbReference>
<reference evidence="3 4" key="1">
    <citation type="journal article" date="2011" name="Proc. Natl. Acad. Sci. U.S.A.">
        <title>Niche of harmful alga Aureococcus anophagefferens revealed through ecogenomics.</title>
        <authorList>
            <person name="Gobler C.J."/>
            <person name="Berry D.L."/>
            <person name="Dyhrman S.T."/>
            <person name="Wilhelm S.W."/>
            <person name="Salamov A."/>
            <person name="Lobanov A.V."/>
            <person name="Zhang Y."/>
            <person name="Collier J.L."/>
            <person name="Wurch L.L."/>
            <person name="Kustka A.B."/>
            <person name="Dill B.D."/>
            <person name="Shah M."/>
            <person name="VerBerkmoes N.C."/>
            <person name="Kuo A."/>
            <person name="Terry A."/>
            <person name="Pangilinan J."/>
            <person name="Lindquist E.A."/>
            <person name="Lucas S."/>
            <person name="Paulsen I.T."/>
            <person name="Hattenrath-Lehmann T.K."/>
            <person name="Talmage S.C."/>
            <person name="Walker E.A."/>
            <person name="Koch F."/>
            <person name="Burson A.M."/>
            <person name="Marcoval M.A."/>
            <person name="Tang Y.Z."/>
            <person name="Lecleir G.R."/>
            <person name="Coyne K.J."/>
            <person name="Berg G.M."/>
            <person name="Bertrand E.M."/>
            <person name="Saito M.A."/>
            <person name="Gladyshev V.N."/>
            <person name="Grigoriev I.V."/>
        </authorList>
    </citation>
    <scope>NUCLEOTIDE SEQUENCE [LARGE SCALE GENOMIC DNA]</scope>
    <source>
        <strain evidence="4">CCMP 1984</strain>
    </source>
</reference>
<name>F0YE55_AURAN</name>
<dbReference type="InterPro" id="IPR013099">
    <property type="entry name" value="K_chnl_dom"/>
</dbReference>
<dbReference type="GO" id="GO:0042391">
    <property type="term" value="P:regulation of membrane potential"/>
    <property type="evidence" value="ECO:0007669"/>
    <property type="project" value="TreeGrafter"/>
</dbReference>
<organism evidence="4">
    <name type="scientific">Aureococcus anophagefferens</name>
    <name type="common">Harmful bloom alga</name>
    <dbReference type="NCBI Taxonomy" id="44056"/>
    <lineage>
        <taxon>Eukaryota</taxon>
        <taxon>Sar</taxon>
        <taxon>Stramenopiles</taxon>
        <taxon>Ochrophyta</taxon>
        <taxon>Pelagophyceae</taxon>
        <taxon>Pelagomonadales</taxon>
        <taxon>Pelagomonadaceae</taxon>
        <taxon>Aureococcus</taxon>
    </lineage>
</organism>
<feature type="domain" description="Potassium channel" evidence="2">
    <location>
        <begin position="54"/>
        <end position="94"/>
    </location>
</feature>
<dbReference type="AlphaFoldDB" id="F0YE55"/>
<dbReference type="GO" id="GO:0005249">
    <property type="term" value="F:voltage-gated potassium channel activity"/>
    <property type="evidence" value="ECO:0007669"/>
    <property type="project" value="TreeGrafter"/>
</dbReference>
<dbReference type="Proteomes" id="UP000002729">
    <property type="component" value="Unassembled WGS sequence"/>
</dbReference>
<dbReference type="GO" id="GO:0005886">
    <property type="term" value="C:plasma membrane"/>
    <property type="evidence" value="ECO:0007669"/>
    <property type="project" value="TreeGrafter"/>
</dbReference>
<dbReference type="OrthoDB" id="432483at2759"/>
<keyword evidence="4" id="KW-1185">Reference proteome</keyword>
<proteinExistence type="predicted"/>
<dbReference type="SUPFAM" id="SSF81324">
    <property type="entry name" value="Voltage-gated potassium channels"/>
    <property type="match status" value="1"/>
</dbReference>
<dbReference type="InParanoid" id="F0YE55"/>
<evidence type="ECO:0000313" key="4">
    <source>
        <dbReference type="Proteomes" id="UP000002729"/>
    </source>
</evidence>
<dbReference type="PANTHER" id="PTHR10217">
    <property type="entry name" value="VOLTAGE AND LIGAND GATED POTASSIUM CHANNEL"/>
    <property type="match status" value="1"/>
</dbReference>
<keyword evidence="1" id="KW-1133">Transmembrane helix</keyword>
<dbReference type="KEGG" id="aaf:AURANDRAFT_8905"/>
<feature type="non-terminal residue" evidence="3">
    <location>
        <position position="95"/>
    </location>
</feature>
<dbReference type="InterPro" id="IPR050818">
    <property type="entry name" value="KCNH_animal-type"/>
</dbReference>
<dbReference type="eggNOG" id="KOG0498">
    <property type="taxonomic scope" value="Eukaryota"/>
</dbReference>
<dbReference type="RefSeq" id="XP_009038681.1">
    <property type="nucleotide sequence ID" value="XM_009040433.1"/>
</dbReference>
<dbReference type="GeneID" id="20229311"/>
<keyword evidence="1" id="KW-0472">Membrane</keyword>
<protein>
    <recommendedName>
        <fullName evidence="2">Potassium channel domain-containing protein</fullName>
    </recommendedName>
</protein>
<feature type="transmembrane region" description="Helical" evidence="1">
    <location>
        <begin position="6"/>
        <end position="27"/>
    </location>
</feature>
<accession>F0YE55</accession>
<evidence type="ECO:0000259" key="2">
    <source>
        <dbReference type="Pfam" id="PF07885"/>
    </source>
</evidence>
<feature type="transmembrane region" description="Helical" evidence="1">
    <location>
        <begin position="57"/>
        <end position="74"/>
    </location>
</feature>